<dbReference type="PANTHER" id="PTHR42923">
    <property type="entry name" value="PROTOPORPHYRINOGEN OXIDASE"/>
    <property type="match status" value="1"/>
</dbReference>
<dbReference type="Gene3D" id="3.50.50.60">
    <property type="entry name" value="FAD/NAD(P)-binding domain"/>
    <property type="match status" value="2"/>
</dbReference>
<dbReference type="Pfam" id="PF13450">
    <property type="entry name" value="NAD_binding_8"/>
    <property type="match status" value="1"/>
</dbReference>
<evidence type="ECO:0000259" key="1">
    <source>
        <dbReference type="Pfam" id="PF01593"/>
    </source>
</evidence>
<dbReference type="InterPro" id="IPR002937">
    <property type="entry name" value="Amino_oxidase"/>
</dbReference>
<dbReference type="Pfam" id="PF01593">
    <property type="entry name" value="Amino_oxidase"/>
    <property type="match status" value="1"/>
</dbReference>
<dbReference type="InterPro" id="IPR050464">
    <property type="entry name" value="Zeta_carotene_desat/Oxidored"/>
</dbReference>
<comment type="caution">
    <text evidence="2">The sequence shown here is derived from an EMBL/GenBank/DDBJ whole genome shotgun (WGS) entry which is preliminary data.</text>
</comment>
<dbReference type="SUPFAM" id="SSF51905">
    <property type="entry name" value="FAD/NAD(P)-binding domain"/>
    <property type="match status" value="1"/>
</dbReference>
<dbReference type="EMBL" id="AZGY01000008">
    <property type="protein sequence ID" value="KZZ95823.1"/>
    <property type="molecule type" value="Genomic_DNA"/>
</dbReference>
<dbReference type="PANTHER" id="PTHR42923:SF42">
    <property type="entry name" value="AMINE OXIDASE DOMAIN-CONTAINING PROTEIN"/>
    <property type="match status" value="1"/>
</dbReference>
<dbReference type="InterPro" id="IPR036188">
    <property type="entry name" value="FAD/NAD-bd_sf"/>
</dbReference>
<dbReference type="Proteomes" id="UP000078544">
    <property type="component" value="Unassembled WGS sequence"/>
</dbReference>
<name>A0A162IN31_9HYPO</name>
<feature type="domain" description="Amine oxidase" evidence="1">
    <location>
        <begin position="229"/>
        <end position="334"/>
    </location>
</feature>
<accession>A0A162IN31</accession>
<dbReference type="OrthoDB" id="5977668at2759"/>
<dbReference type="STRING" id="1081109.A0A162IN31"/>
<proteinExistence type="predicted"/>
<dbReference type="AlphaFoldDB" id="A0A162IN31"/>
<dbReference type="Gene3D" id="3.90.660.20">
    <property type="entry name" value="Protoporphyrinogen oxidase, mitochondrial, domain 2"/>
    <property type="match status" value="1"/>
</dbReference>
<evidence type="ECO:0000313" key="2">
    <source>
        <dbReference type="EMBL" id="KZZ95823.1"/>
    </source>
</evidence>
<reference evidence="2 3" key="1">
    <citation type="journal article" date="2016" name="Genome Biol. Evol.">
        <title>Divergent and convergent evolution of fungal pathogenicity.</title>
        <authorList>
            <person name="Shang Y."/>
            <person name="Xiao G."/>
            <person name="Zheng P."/>
            <person name="Cen K."/>
            <person name="Zhan S."/>
            <person name="Wang C."/>
        </authorList>
    </citation>
    <scope>NUCLEOTIDE SEQUENCE [LARGE SCALE GENOMIC DNA]</scope>
    <source>
        <strain evidence="2 3">RCEF 2490</strain>
    </source>
</reference>
<organism evidence="2 3">
    <name type="scientific">Moelleriella libera RCEF 2490</name>
    <dbReference type="NCBI Taxonomy" id="1081109"/>
    <lineage>
        <taxon>Eukaryota</taxon>
        <taxon>Fungi</taxon>
        <taxon>Dikarya</taxon>
        <taxon>Ascomycota</taxon>
        <taxon>Pezizomycotina</taxon>
        <taxon>Sordariomycetes</taxon>
        <taxon>Hypocreomycetidae</taxon>
        <taxon>Hypocreales</taxon>
        <taxon>Clavicipitaceae</taxon>
        <taxon>Moelleriella</taxon>
    </lineage>
</organism>
<dbReference type="GO" id="GO:0016491">
    <property type="term" value="F:oxidoreductase activity"/>
    <property type="evidence" value="ECO:0007669"/>
    <property type="project" value="InterPro"/>
</dbReference>
<gene>
    <name evidence="2" type="ORF">AAL_04119</name>
</gene>
<keyword evidence="3" id="KW-1185">Reference proteome</keyword>
<protein>
    <recommendedName>
        <fullName evidence="1">Amine oxidase domain-containing protein</fullName>
    </recommendedName>
</protein>
<sequence>MHSEDETSNRPRKARVAIVGTGLAGLTTAYLLDHDEENRYQVTLFEQADKLSLDAASVTLRNDKTGIVERVDIPPRSFCKGYYDNLCRMYRYLGIDFQPISLTWIFTKTFAASAPQDPKVDGPEALSGKYFVYGKRLREMLLLSPLFWLGPWRHILQTIVLTICHVWFYAACFTIKPRTTQPALQLSVVSTTRVPIGDTETFRQYAERIRVHRKYVSEYLLPVLSVICGCSHAEMLEFPASDVVNFMKGSFLQKTYVNRGGIHRVQSKLSDSLRDIRLRSRVTEVSRVDDGVLVCWEAIKGEKRLACEEIFDHVVLAVAPNVAAKVFRPCKAKLCAVPTAPVTSSIIGPSAGGISIVREDGKEKALDRCSYRRGDDQLMAFRTTFSAKGTQSESFHFLRNGLVVRTSPSGIITGSEGSLYTTTFTRTLRNSQSRSMMHRVMSRNVPSQDFGYRDDRDEGQDVWVNGGDAVWLAGSWCWDGLVILEGCVVSAMRVAQDFGVRIPWQDRVMSRSE</sequence>
<evidence type="ECO:0000313" key="3">
    <source>
        <dbReference type="Proteomes" id="UP000078544"/>
    </source>
</evidence>